<sequence length="131" mass="14024">MKKTIFVFGSNEGGIHGAGAAAFAYSKKGARWGHGYGVSGNSWAIPTKAAADGMVGDTLPLERIRQYVSGFLAFAHGHPDMTFEVTRIGCGLAGLKDEDIAPMFLSAPSNCQFDSAWKPWLGDEATYWGTF</sequence>
<protein>
    <submittedName>
        <fullName evidence="1">Uncharacterized protein</fullName>
    </submittedName>
</protein>
<evidence type="ECO:0000313" key="1">
    <source>
        <dbReference type="EMBL" id="QEG09238.1"/>
    </source>
</evidence>
<evidence type="ECO:0000313" key="2">
    <source>
        <dbReference type="Proteomes" id="UP000324257"/>
    </source>
</evidence>
<keyword evidence="2" id="KW-1185">Reference proteome</keyword>
<gene>
    <name evidence="1" type="ORF">CPT_Pokken_015</name>
</gene>
<name>A0A5B9N573_9CAUD</name>
<accession>A0A5B9N573</accession>
<proteinExistence type="predicted"/>
<reference evidence="2" key="1">
    <citation type="submission" date="2019-06" db="EMBL/GenBank/DDBJ databases">
        <title>The complete genome of Stenotrophomonas phage Pokken.</title>
        <authorList>
            <person name="Hayden A."/>
            <person name="Martinez N."/>
            <person name="Moreland R."/>
            <person name="Liu M."/>
            <person name="Gonzalez C.F."/>
            <person name="Ramsey J."/>
        </authorList>
    </citation>
    <scope>NUCLEOTIDE SEQUENCE [LARGE SCALE GENOMIC DNA]</scope>
</reference>
<organism evidence="1 2">
    <name type="scientific">Stenotrophomonas phage Pokken</name>
    <dbReference type="NCBI Taxonomy" id="2596674"/>
    <lineage>
        <taxon>Viruses</taxon>
        <taxon>Duplodnaviria</taxon>
        <taxon>Heunggongvirae</taxon>
        <taxon>Uroviricota</taxon>
        <taxon>Caudoviricetes</taxon>
        <taxon>Schitoviridae</taxon>
        <taxon>Pokkenvirus</taxon>
        <taxon>Pokkenvirus pokken</taxon>
    </lineage>
</organism>
<dbReference type="Proteomes" id="UP000324257">
    <property type="component" value="Segment"/>
</dbReference>
<dbReference type="EMBL" id="MN062186">
    <property type="protein sequence ID" value="QEG09238.1"/>
    <property type="molecule type" value="Genomic_DNA"/>
</dbReference>